<organism evidence="4 5">
    <name type="scientific">Acorus gramineus</name>
    <name type="common">Dwarf sweet flag</name>
    <dbReference type="NCBI Taxonomy" id="55184"/>
    <lineage>
        <taxon>Eukaryota</taxon>
        <taxon>Viridiplantae</taxon>
        <taxon>Streptophyta</taxon>
        <taxon>Embryophyta</taxon>
        <taxon>Tracheophyta</taxon>
        <taxon>Spermatophyta</taxon>
        <taxon>Magnoliopsida</taxon>
        <taxon>Liliopsida</taxon>
        <taxon>Acoraceae</taxon>
        <taxon>Acorus</taxon>
    </lineage>
</organism>
<comment type="caution">
    <text evidence="4">The sequence shown here is derived from an EMBL/GenBank/DDBJ whole genome shotgun (WGS) entry which is preliminary data.</text>
</comment>
<dbReference type="GO" id="GO:0030170">
    <property type="term" value="F:pyridoxal phosphate binding"/>
    <property type="evidence" value="ECO:0007669"/>
    <property type="project" value="TreeGrafter"/>
</dbReference>
<dbReference type="GO" id="GO:0018114">
    <property type="term" value="F:threonine racemase activity"/>
    <property type="evidence" value="ECO:0007669"/>
    <property type="project" value="TreeGrafter"/>
</dbReference>
<name>A0AAV9A8Z2_ACOGR</name>
<proteinExistence type="inferred from homology"/>
<keyword evidence="5" id="KW-1185">Reference proteome</keyword>
<dbReference type="EMBL" id="JAUJYN010000011">
    <property type="protein sequence ID" value="KAK1260541.1"/>
    <property type="molecule type" value="Genomic_DNA"/>
</dbReference>
<dbReference type="GO" id="GO:0003941">
    <property type="term" value="F:L-serine ammonia-lyase activity"/>
    <property type="evidence" value="ECO:0007669"/>
    <property type="project" value="TreeGrafter"/>
</dbReference>
<reference evidence="4" key="2">
    <citation type="submission" date="2023-06" db="EMBL/GenBank/DDBJ databases">
        <authorList>
            <person name="Ma L."/>
            <person name="Liu K.-W."/>
            <person name="Li Z."/>
            <person name="Hsiao Y.-Y."/>
            <person name="Qi Y."/>
            <person name="Fu T."/>
            <person name="Tang G."/>
            <person name="Zhang D."/>
            <person name="Sun W.-H."/>
            <person name="Liu D.-K."/>
            <person name="Li Y."/>
            <person name="Chen G.-Z."/>
            <person name="Liu X.-D."/>
            <person name="Liao X.-Y."/>
            <person name="Jiang Y.-T."/>
            <person name="Yu X."/>
            <person name="Hao Y."/>
            <person name="Huang J."/>
            <person name="Zhao X.-W."/>
            <person name="Ke S."/>
            <person name="Chen Y.-Y."/>
            <person name="Wu W.-L."/>
            <person name="Hsu J.-L."/>
            <person name="Lin Y.-F."/>
            <person name="Huang M.-D."/>
            <person name="Li C.-Y."/>
            <person name="Huang L."/>
            <person name="Wang Z.-W."/>
            <person name="Zhao X."/>
            <person name="Zhong W.-Y."/>
            <person name="Peng D.-H."/>
            <person name="Ahmad S."/>
            <person name="Lan S."/>
            <person name="Zhang J.-S."/>
            <person name="Tsai W.-C."/>
            <person name="Van De Peer Y."/>
            <person name="Liu Z.-J."/>
        </authorList>
    </citation>
    <scope>NUCLEOTIDE SEQUENCE</scope>
    <source>
        <strain evidence="4">SCP</strain>
        <tissue evidence="4">Leaves</tissue>
    </source>
</reference>
<protein>
    <submittedName>
        <fullName evidence="4">Serine racemase</fullName>
    </submittedName>
</protein>
<gene>
    <name evidence="4" type="ORF">QJS04_geneDACA001971</name>
</gene>
<reference evidence="4" key="1">
    <citation type="journal article" date="2023" name="Nat. Commun.">
        <title>Diploid and tetraploid genomes of Acorus and the evolution of monocots.</title>
        <authorList>
            <person name="Ma L."/>
            <person name="Liu K.W."/>
            <person name="Li Z."/>
            <person name="Hsiao Y.Y."/>
            <person name="Qi Y."/>
            <person name="Fu T."/>
            <person name="Tang G.D."/>
            <person name="Zhang D."/>
            <person name="Sun W.H."/>
            <person name="Liu D.K."/>
            <person name="Li Y."/>
            <person name="Chen G.Z."/>
            <person name="Liu X.D."/>
            <person name="Liao X.Y."/>
            <person name="Jiang Y.T."/>
            <person name="Yu X."/>
            <person name="Hao Y."/>
            <person name="Huang J."/>
            <person name="Zhao X.W."/>
            <person name="Ke S."/>
            <person name="Chen Y.Y."/>
            <person name="Wu W.L."/>
            <person name="Hsu J.L."/>
            <person name="Lin Y.F."/>
            <person name="Huang M.D."/>
            <person name="Li C.Y."/>
            <person name="Huang L."/>
            <person name="Wang Z.W."/>
            <person name="Zhao X."/>
            <person name="Zhong W.Y."/>
            <person name="Peng D.H."/>
            <person name="Ahmad S."/>
            <person name="Lan S."/>
            <person name="Zhang J.S."/>
            <person name="Tsai W.C."/>
            <person name="Van de Peer Y."/>
            <person name="Liu Z.J."/>
        </authorList>
    </citation>
    <scope>NUCLEOTIDE SEQUENCE</scope>
    <source>
        <strain evidence="4">SCP</strain>
    </source>
</reference>
<dbReference type="SUPFAM" id="SSF53686">
    <property type="entry name" value="Tryptophan synthase beta subunit-like PLP-dependent enzymes"/>
    <property type="match status" value="1"/>
</dbReference>
<comment type="cofactor">
    <cofactor evidence="1">
        <name>pyridoxal 5'-phosphate</name>
        <dbReference type="ChEBI" id="CHEBI:597326"/>
    </cofactor>
</comment>
<dbReference type="InterPro" id="IPR036052">
    <property type="entry name" value="TrpB-like_PALP_sf"/>
</dbReference>
<sequence>MGLRYEILKVAVEPSGAIGLAAVLSKEFQSNPAWKNCRNIAIVLSGGNVDLGVLWESLNK</sequence>
<dbReference type="Proteomes" id="UP001179952">
    <property type="component" value="Unassembled WGS sequence"/>
</dbReference>
<dbReference type="Gene3D" id="3.40.50.1100">
    <property type="match status" value="1"/>
</dbReference>
<dbReference type="PANTHER" id="PTHR43050:SF1">
    <property type="entry name" value="SERINE RACEMASE"/>
    <property type="match status" value="1"/>
</dbReference>
<comment type="similarity">
    <text evidence="2">Belongs to the serine/threonine dehydratase family.</text>
</comment>
<evidence type="ECO:0000256" key="1">
    <source>
        <dbReference type="ARBA" id="ARBA00001933"/>
    </source>
</evidence>
<evidence type="ECO:0000313" key="4">
    <source>
        <dbReference type="EMBL" id="KAK1260541.1"/>
    </source>
</evidence>
<dbReference type="GO" id="GO:0030378">
    <property type="term" value="F:serine racemase activity"/>
    <property type="evidence" value="ECO:0007669"/>
    <property type="project" value="TreeGrafter"/>
</dbReference>
<dbReference type="GO" id="GO:0005524">
    <property type="term" value="F:ATP binding"/>
    <property type="evidence" value="ECO:0007669"/>
    <property type="project" value="TreeGrafter"/>
</dbReference>
<dbReference type="PANTHER" id="PTHR43050">
    <property type="entry name" value="SERINE / THREONINE RACEMASE FAMILY MEMBER"/>
    <property type="match status" value="1"/>
</dbReference>
<evidence type="ECO:0000313" key="5">
    <source>
        <dbReference type="Proteomes" id="UP001179952"/>
    </source>
</evidence>
<evidence type="ECO:0000256" key="3">
    <source>
        <dbReference type="ARBA" id="ARBA00022898"/>
    </source>
</evidence>
<dbReference type="GO" id="GO:0000287">
    <property type="term" value="F:magnesium ion binding"/>
    <property type="evidence" value="ECO:0007669"/>
    <property type="project" value="TreeGrafter"/>
</dbReference>
<accession>A0AAV9A8Z2</accession>
<dbReference type="GO" id="GO:0070179">
    <property type="term" value="P:D-serine biosynthetic process"/>
    <property type="evidence" value="ECO:0007669"/>
    <property type="project" value="TreeGrafter"/>
</dbReference>
<dbReference type="GO" id="GO:0008721">
    <property type="term" value="F:D-serine ammonia-lyase activity"/>
    <property type="evidence" value="ECO:0007669"/>
    <property type="project" value="TreeGrafter"/>
</dbReference>
<keyword evidence="3" id="KW-0663">Pyridoxal phosphate</keyword>
<evidence type="ECO:0000256" key="2">
    <source>
        <dbReference type="ARBA" id="ARBA00010869"/>
    </source>
</evidence>
<dbReference type="AlphaFoldDB" id="A0AAV9A8Z2"/>